<dbReference type="PROSITE" id="PS50853">
    <property type="entry name" value="FN3"/>
    <property type="match status" value="3"/>
</dbReference>
<dbReference type="GeneID" id="110080079"/>
<dbReference type="InterPro" id="IPR050379">
    <property type="entry name" value="Type-I_Cytokine_Rcpt"/>
</dbReference>
<dbReference type="GO" id="GO:0043235">
    <property type="term" value="C:receptor complex"/>
    <property type="evidence" value="ECO:0007669"/>
    <property type="project" value="TreeGrafter"/>
</dbReference>
<organism evidence="10 11">
    <name type="scientific">Pogona vitticeps</name>
    <name type="common">central bearded dragon</name>
    <dbReference type="NCBI Taxonomy" id="103695"/>
    <lineage>
        <taxon>Eukaryota</taxon>
        <taxon>Metazoa</taxon>
        <taxon>Chordata</taxon>
        <taxon>Craniata</taxon>
        <taxon>Vertebrata</taxon>
        <taxon>Euteleostomi</taxon>
        <taxon>Lepidosauria</taxon>
        <taxon>Squamata</taxon>
        <taxon>Bifurcata</taxon>
        <taxon>Unidentata</taxon>
        <taxon>Episquamata</taxon>
        <taxon>Toxicofera</taxon>
        <taxon>Iguania</taxon>
        <taxon>Acrodonta</taxon>
        <taxon>Agamidae</taxon>
        <taxon>Amphibolurinae</taxon>
        <taxon>Pogona</taxon>
    </lineage>
</organism>
<dbReference type="GO" id="GO:0097058">
    <property type="term" value="C:CRLF-CLCF1 complex"/>
    <property type="evidence" value="ECO:0007669"/>
    <property type="project" value="TreeGrafter"/>
</dbReference>
<evidence type="ECO:0000313" key="11">
    <source>
        <dbReference type="RefSeq" id="XP_020651346.2"/>
    </source>
</evidence>
<dbReference type="Pfam" id="PF18207">
    <property type="entry name" value="LIFR_N"/>
    <property type="match status" value="1"/>
</dbReference>
<dbReference type="InterPro" id="IPR003961">
    <property type="entry name" value="FN3_dom"/>
</dbReference>
<evidence type="ECO:0000256" key="2">
    <source>
        <dbReference type="ARBA" id="ARBA00022737"/>
    </source>
</evidence>
<evidence type="ECO:0000256" key="6">
    <source>
        <dbReference type="SAM" id="MobiDB-lite"/>
    </source>
</evidence>
<dbReference type="Pfam" id="PF00041">
    <property type="entry name" value="fn3"/>
    <property type="match status" value="1"/>
</dbReference>
<dbReference type="Gene3D" id="2.60.40.10">
    <property type="entry name" value="Immunoglobulins"/>
    <property type="match status" value="8"/>
</dbReference>
<dbReference type="Pfam" id="PF17971">
    <property type="entry name" value="LIFR_D2"/>
    <property type="match status" value="1"/>
</dbReference>
<dbReference type="InterPro" id="IPR040817">
    <property type="entry name" value="LIFR_D2"/>
</dbReference>
<keyword evidence="7" id="KW-1133">Transmembrane helix</keyword>
<dbReference type="InterPro" id="IPR036116">
    <property type="entry name" value="FN3_sf"/>
</dbReference>
<dbReference type="GO" id="GO:0019955">
    <property type="term" value="F:cytokine binding"/>
    <property type="evidence" value="ECO:0007669"/>
    <property type="project" value="TreeGrafter"/>
</dbReference>
<dbReference type="InterPro" id="IPR040901">
    <property type="entry name" value="LIFR_N"/>
</dbReference>
<dbReference type="CDD" id="cd00063">
    <property type="entry name" value="FN3"/>
    <property type="match status" value="4"/>
</dbReference>
<sequence>MWINQIPCFLLAVAPFFILNDLVHSQKTESSYKVQNLTCVTHIFDEVICTWSATSEAYFSYKFCYDTSSITSPSCLVTEEKRQTLPLILFDSLCIEIFTLNSAGEHVAKNTFLLTEKNITLVPPSPHIERLTPNYISDTFELEWYDGGSAFPYEMDATWEIQILYKDPMEEVDRVTYNSRLNGSNTLLYWKWTSALPFDCTTHYVRIRCFLHDDAFVGKKTWSQWSEFVNIPGKDSGFLGGMYPIDRIVHVGSTVTFCCVWKKGEKIDVLNFSQCSTHRCSIASLSTKSMTIQVQNVSASSSSGSNAWCYEEPMGSSDTYGTVLFVGYPPDVPQNVNCETRDFRTIICTWEQGRSTELYGQRRTKYTLLERISGKNVTYTGKGKLYQCHFPILSNQRIYNFTVHALNDLGQSEASLSIDIKHRVHPQPPEKLTVSDNSPTNISLSWYLPGNFTEIKLKCQIHVVRSPSAEELNLHLDGTETSPETNKLHLNTTFPLDGAENSYYTVLVDNLLPYTSYTFQVRCSAAEPFFWKWSSWNQGKQHRTQEAPPAGQLDIWRERINHGNTVIIFWKSLPIMERNGKIEAYEVSWSLSKMDTEKQVVPEPNMHTSIDLGGRDCMLSVVATNKAGSSPPSLINSAEIAVDDVPTENAVATGDGVYITWHSDRSVTCGYTLRWCYGPEPCPVVDWKTFPIGVTNAEIKSARFQPGVRYQFFLYGCKDDGYQLLKHINGYIKELEPRVAPVFNIELTTSDSILIKWKDIPVADTQGFLKGYLLRFGKGEEGAAKPNNFESGHQEINITDLNRKTLKISKLQGKTSYHLNLSGYTAGGTGPASSLHVVTKENAVGLIIAILIPVAIVVVLAVVTSILCYRKREWIKETFYPDIPNPENCKALDFPKGPEGNPNSKTLEMNPCTPNNIEVVETQLPCVKIEDTAIVSPVVEELPEDGFDSESESHIVVSYCPSIVEEEILNPPVDGSLGSSQVVYIDVQTMYPAQVSPKEDLEVDCVAAAGYKPQMQLPVNGLRKIEGASSVEEDLDKEAGYRPQGNGPSWSAGCPDSPVSMESNNENASFGSPCSVNSRQFLIPSKEDEDSPKVINPGWSFTNFFHNKPND</sequence>
<feature type="compositionally biased region" description="Polar residues" evidence="6">
    <location>
        <begin position="1060"/>
        <end position="1073"/>
    </location>
</feature>
<evidence type="ECO:0000259" key="9">
    <source>
        <dbReference type="PROSITE" id="PS50853"/>
    </source>
</evidence>
<dbReference type="GO" id="GO:0009897">
    <property type="term" value="C:external side of plasma membrane"/>
    <property type="evidence" value="ECO:0007669"/>
    <property type="project" value="TreeGrafter"/>
</dbReference>
<evidence type="ECO:0000256" key="3">
    <source>
        <dbReference type="ARBA" id="ARBA00023157"/>
    </source>
</evidence>
<gene>
    <name evidence="11 12 13" type="primary">LOC110080079</name>
</gene>
<feature type="chain" id="PRO_5044637975" evidence="8">
    <location>
        <begin position="26"/>
        <end position="1111"/>
    </location>
</feature>
<keyword evidence="7" id="KW-0812">Transmembrane</keyword>
<name>A0A6J0TS08_9SAUR</name>
<evidence type="ECO:0000256" key="8">
    <source>
        <dbReference type="SAM" id="SignalP"/>
    </source>
</evidence>
<keyword evidence="1 8" id="KW-0732">Signal</keyword>
<dbReference type="Pfam" id="PF25552">
    <property type="entry name" value="LIFR_D4"/>
    <property type="match status" value="1"/>
</dbReference>
<keyword evidence="2" id="KW-0677">Repeat</keyword>
<evidence type="ECO:0000313" key="10">
    <source>
        <dbReference type="Proteomes" id="UP001652642"/>
    </source>
</evidence>
<proteinExistence type="predicted"/>
<dbReference type="InterPro" id="IPR048497">
    <property type="entry name" value="LIF-R-like_Ig-like"/>
</dbReference>
<feature type="transmembrane region" description="Helical" evidence="7">
    <location>
        <begin position="843"/>
        <end position="869"/>
    </location>
</feature>
<dbReference type="SUPFAM" id="SSF49265">
    <property type="entry name" value="Fibronectin type III"/>
    <property type="match status" value="3"/>
</dbReference>
<evidence type="ECO:0000313" key="12">
    <source>
        <dbReference type="RefSeq" id="XP_020651347.2"/>
    </source>
</evidence>
<keyword evidence="5" id="KW-0325">Glycoprotein</keyword>
<dbReference type="RefSeq" id="XP_072848924.1">
    <property type="nucleotide sequence ID" value="XM_072992823.1"/>
</dbReference>
<evidence type="ECO:0000256" key="4">
    <source>
        <dbReference type="ARBA" id="ARBA00023170"/>
    </source>
</evidence>
<feature type="domain" description="Fibronectin type-III" evidence="9">
    <location>
        <begin position="428"/>
        <end position="547"/>
    </location>
</feature>
<dbReference type="RefSeq" id="XP_020651346.2">
    <property type="nucleotide sequence ID" value="XM_020795687.2"/>
</dbReference>
<dbReference type="SMART" id="SM00060">
    <property type="entry name" value="FN3"/>
    <property type="match status" value="3"/>
</dbReference>
<evidence type="ECO:0000256" key="1">
    <source>
        <dbReference type="ARBA" id="ARBA00022729"/>
    </source>
</evidence>
<accession>A0A6J0TS08</accession>
<dbReference type="Pfam" id="PF21177">
    <property type="entry name" value="LIF-R_Ig-like"/>
    <property type="match status" value="1"/>
</dbReference>
<dbReference type="PANTHER" id="PTHR23036:SF105">
    <property type="entry name" value="LEUKEMIA INHIBITORY FACTOR RECEPTOR"/>
    <property type="match status" value="1"/>
</dbReference>
<keyword evidence="3" id="KW-1015">Disulfide bond</keyword>
<keyword evidence="4 11" id="KW-0675">Receptor</keyword>
<dbReference type="Proteomes" id="UP001652642">
    <property type="component" value="Chromosome 2"/>
</dbReference>
<feature type="domain" description="Fibronectin type-III" evidence="9">
    <location>
        <begin position="332"/>
        <end position="427"/>
    </location>
</feature>
<reference evidence="10 11" key="1">
    <citation type="submission" date="2025-05" db="UniProtKB">
        <authorList>
            <consortium name="RefSeq"/>
        </authorList>
    </citation>
    <scope>NUCLEOTIDE SEQUENCE [LARGE SCALE GENOMIC DNA]</scope>
</reference>
<evidence type="ECO:0000256" key="5">
    <source>
        <dbReference type="ARBA" id="ARBA00023180"/>
    </source>
</evidence>
<feature type="region of interest" description="Disordered" evidence="6">
    <location>
        <begin position="1038"/>
        <end position="1073"/>
    </location>
</feature>
<protein>
    <submittedName>
        <fullName evidence="11 12">Leukemia inhibitory factor receptor</fullName>
    </submittedName>
</protein>
<dbReference type="OrthoDB" id="6382334at2759"/>
<dbReference type="AlphaFoldDB" id="A0A6J0TS08"/>
<dbReference type="PANTHER" id="PTHR23036">
    <property type="entry name" value="CYTOKINE RECEPTOR"/>
    <property type="match status" value="1"/>
</dbReference>
<evidence type="ECO:0000256" key="7">
    <source>
        <dbReference type="SAM" id="Phobius"/>
    </source>
</evidence>
<feature type="signal peptide" evidence="8">
    <location>
        <begin position="1"/>
        <end position="25"/>
    </location>
</feature>
<dbReference type="InterPro" id="IPR013783">
    <property type="entry name" value="Ig-like_fold"/>
</dbReference>
<dbReference type="RefSeq" id="XP_020651347.2">
    <property type="nucleotide sequence ID" value="XM_020795688.2"/>
</dbReference>
<keyword evidence="7" id="KW-0472">Membrane</keyword>
<keyword evidence="10" id="KW-1185">Reference proteome</keyword>
<dbReference type="GO" id="GO:0004896">
    <property type="term" value="F:cytokine receptor activity"/>
    <property type="evidence" value="ECO:0007669"/>
    <property type="project" value="TreeGrafter"/>
</dbReference>
<dbReference type="KEGG" id="pvt:110080079"/>
<feature type="domain" description="Fibronectin type-III" evidence="9">
    <location>
        <begin position="738"/>
        <end position="843"/>
    </location>
</feature>
<evidence type="ECO:0000313" key="13">
    <source>
        <dbReference type="RefSeq" id="XP_072848924.1"/>
    </source>
</evidence>